<name>N1R924_FUSC4</name>
<protein>
    <submittedName>
        <fullName evidence="1">Uncharacterized protein</fullName>
    </submittedName>
</protein>
<dbReference type="EMBL" id="KB726996">
    <property type="protein sequence ID" value="EMT61601.1"/>
    <property type="molecule type" value="Genomic_DNA"/>
</dbReference>
<sequence>LQLEVRFPLKRSQWRDRALSHSSTLSLFLMKLSLFAFRLSNLEWAQLTLICSFRLC</sequence>
<dbReference type="HOGENOM" id="CLU_3019840_0_0_1"/>
<dbReference type="Proteomes" id="UP000016929">
    <property type="component" value="Unassembled WGS sequence"/>
</dbReference>
<keyword evidence="2" id="KW-1185">Reference proteome</keyword>
<reference evidence="2" key="1">
    <citation type="submission" date="2012-09" db="EMBL/GenBank/DDBJ databases">
        <title>Genome sequencing and comparative transcriptomics of race 1 and race 4 of banana pathogen: Fusarium oxysporum f. sp. cubense.</title>
        <authorList>
            <person name="Fang X."/>
            <person name="Huang J."/>
        </authorList>
    </citation>
    <scope>NUCLEOTIDE SEQUENCE [LARGE SCALE GENOMIC DNA]</scope>
    <source>
        <strain evidence="2">race 4</strain>
    </source>
</reference>
<dbReference type="AlphaFoldDB" id="N1R924"/>
<organism evidence="1 2">
    <name type="scientific">Fusarium oxysporum f. sp. cubense (strain race 4)</name>
    <name type="common">Panama disease fungus</name>
    <dbReference type="NCBI Taxonomy" id="2502994"/>
    <lineage>
        <taxon>Eukaryota</taxon>
        <taxon>Fungi</taxon>
        <taxon>Dikarya</taxon>
        <taxon>Ascomycota</taxon>
        <taxon>Pezizomycotina</taxon>
        <taxon>Sordariomycetes</taxon>
        <taxon>Hypocreomycetidae</taxon>
        <taxon>Hypocreales</taxon>
        <taxon>Nectriaceae</taxon>
        <taxon>Fusarium</taxon>
        <taxon>Fusarium oxysporum species complex</taxon>
    </lineage>
</organism>
<feature type="non-terminal residue" evidence="1">
    <location>
        <position position="1"/>
    </location>
</feature>
<accession>N1R924</accession>
<evidence type="ECO:0000313" key="2">
    <source>
        <dbReference type="Proteomes" id="UP000016929"/>
    </source>
</evidence>
<gene>
    <name evidence="1" type="ORF">FOC4_h10017346</name>
</gene>
<reference evidence="2" key="2">
    <citation type="journal article" date="2014" name="PLoS ONE">
        <title>Genome and Transcriptome Analysis of the Fungal Pathogen Fusarium oxysporum f. sp. cubense Causing Banana Vascular Wilt Disease.</title>
        <authorList>
            <person name="Guo L."/>
            <person name="Han L."/>
            <person name="Yang L."/>
            <person name="Zeng H."/>
            <person name="Fan D."/>
            <person name="Zhu Y."/>
            <person name="Feng Y."/>
            <person name="Wang G."/>
            <person name="Peng C."/>
            <person name="Jiang X."/>
            <person name="Zhou D."/>
            <person name="Ni P."/>
            <person name="Liang C."/>
            <person name="Liu L."/>
            <person name="Wang J."/>
            <person name="Mao C."/>
            <person name="Fang X."/>
            <person name="Peng M."/>
            <person name="Huang J."/>
        </authorList>
    </citation>
    <scope>NUCLEOTIDE SEQUENCE [LARGE SCALE GENOMIC DNA]</scope>
    <source>
        <strain evidence="2">race 4</strain>
    </source>
</reference>
<feature type="non-terminal residue" evidence="1">
    <location>
        <position position="56"/>
    </location>
</feature>
<proteinExistence type="predicted"/>
<evidence type="ECO:0000313" key="1">
    <source>
        <dbReference type="EMBL" id="EMT61601.1"/>
    </source>
</evidence>